<dbReference type="PANTHER" id="PTHR10426:SF88">
    <property type="entry name" value="ADIPOCYTE PLASMA MEMBRANE-ASSOCIATED PROTEIN HEMOMUCIN-RELATED"/>
    <property type="match status" value="1"/>
</dbReference>
<keyword evidence="5" id="KW-0812">Transmembrane</keyword>
<evidence type="ECO:0000256" key="3">
    <source>
        <dbReference type="ARBA" id="ARBA00023180"/>
    </source>
</evidence>
<evidence type="ECO:0000256" key="1">
    <source>
        <dbReference type="ARBA" id="ARBA00009191"/>
    </source>
</evidence>
<feature type="region of interest" description="Disordered" evidence="4">
    <location>
        <begin position="1"/>
        <end position="31"/>
    </location>
</feature>
<evidence type="ECO:0000256" key="5">
    <source>
        <dbReference type="SAM" id="Phobius"/>
    </source>
</evidence>
<evidence type="ECO:0000313" key="8">
    <source>
        <dbReference type="Proteomes" id="UP001642483"/>
    </source>
</evidence>
<dbReference type="Proteomes" id="UP001642483">
    <property type="component" value="Unassembled WGS sequence"/>
</dbReference>
<dbReference type="PANTHER" id="PTHR10426">
    <property type="entry name" value="STRICTOSIDINE SYNTHASE-RELATED"/>
    <property type="match status" value="1"/>
</dbReference>
<evidence type="ECO:0000313" key="7">
    <source>
        <dbReference type="EMBL" id="CAK8682806.1"/>
    </source>
</evidence>
<reference evidence="7 8" key="1">
    <citation type="submission" date="2024-02" db="EMBL/GenBank/DDBJ databases">
        <authorList>
            <person name="Daric V."/>
            <person name="Darras S."/>
        </authorList>
    </citation>
    <scope>NUCLEOTIDE SEQUENCE [LARGE SCALE GENOMIC DNA]</scope>
</reference>
<gene>
    <name evidence="7" type="ORF">CVLEPA_LOCUS13586</name>
</gene>
<comment type="caution">
    <text evidence="7">The sequence shown here is derived from an EMBL/GenBank/DDBJ whole genome shotgun (WGS) entry which is preliminary data.</text>
</comment>
<feature type="compositionally biased region" description="Polar residues" evidence="4">
    <location>
        <begin position="8"/>
        <end position="20"/>
    </location>
</feature>
<dbReference type="Gene3D" id="2.120.10.30">
    <property type="entry name" value="TolB, C-terminal domain"/>
    <property type="match status" value="1"/>
</dbReference>
<keyword evidence="5" id="KW-1133">Transmembrane helix</keyword>
<feature type="transmembrane region" description="Helical" evidence="5">
    <location>
        <begin position="40"/>
        <end position="59"/>
    </location>
</feature>
<dbReference type="EMBL" id="CAWYQH010000096">
    <property type="protein sequence ID" value="CAK8682806.1"/>
    <property type="molecule type" value="Genomic_DNA"/>
</dbReference>
<keyword evidence="5" id="KW-0472">Membrane</keyword>
<evidence type="ECO:0000256" key="2">
    <source>
        <dbReference type="ARBA" id="ARBA00022553"/>
    </source>
</evidence>
<keyword evidence="2" id="KW-0597">Phosphoprotein</keyword>
<accession>A0ABP0FT47</accession>
<keyword evidence="3" id="KW-0325">Glycoprotein</keyword>
<evidence type="ECO:0000256" key="4">
    <source>
        <dbReference type="SAM" id="MobiDB-lite"/>
    </source>
</evidence>
<evidence type="ECO:0000259" key="6">
    <source>
        <dbReference type="Pfam" id="PF03088"/>
    </source>
</evidence>
<dbReference type="Pfam" id="PF20067">
    <property type="entry name" value="SSL_N"/>
    <property type="match status" value="1"/>
</dbReference>
<protein>
    <recommendedName>
        <fullName evidence="6">Strictosidine synthase conserved region domain-containing protein</fullName>
    </recommendedName>
</protein>
<sequence length="417" mass="45678">MSKVRQRNLMQERQSPSSKPRTLKTEPASDSNGLSLCTRVLGIAVAIIVAIGLLGFYQAPYTCLTPERLSVEVKLDGPFAFKNTLKQGTKIPGLPSPESIAEDGKGNLYTGLADGRIIKIKPSDNGRIGAGDLINVTSGIIKDISRAMKKKSGRPLGLRVQDETLYVADANYGIYTVNTQTGKVKMLIKVTDVNPPLSFTDDLDISRDGKYIYFSDMSIFSIDEMLYGIYKGDCDGRVFCYNTETKKIEIVASNLCFANGVQLSQDEQSLFVVELAKSVVRIIDLATSKTVKMLNIPIMADNIRATGKGTYWVAGGILRTTLYSFLERNPIVRQIVIGLLSQESLFKLLLLSAHYNLVLEINEKGDILQSFHDPNCENYACLAQAITLSDGRLALSTYVGDHISIVNAEDAIAVGRV</sequence>
<organism evidence="7 8">
    <name type="scientific">Clavelina lepadiformis</name>
    <name type="common">Light-bulb sea squirt</name>
    <name type="synonym">Ascidia lepadiformis</name>
    <dbReference type="NCBI Taxonomy" id="159417"/>
    <lineage>
        <taxon>Eukaryota</taxon>
        <taxon>Metazoa</taxon>
        <taxon>Chordata</taxon>
        <taxon>Tunicata</taxon>
        <taxon>Ascidiacea</taxon>
        <taxon>Aplousobranchia</taxon>
        <taxon>Clavelinidae</taxon>
        <taxon>Clavelina</taxon>
    </lineage>
</organism>
<feature type="domain" description="Strictosidine synthase conserved region" evidence="6">
    <location>
        <begin position="201"/>
        <end position="279"/>
    </location>
</feature>
<proteinExistence type="inferred from homology"/>
<name>A0ABP0FT47_CLALP</name>
<keyword evidence="8" id="KW-1185">Reference proteome</keyword>
<dbReference type="SUPFAM" id="SSF63829">
    <property type="entry name" value="Calcium-dependent phosphotriesterase"/>
    <property type="match status" value="1"/>
</dbReference>
<dbReference type="InterPro" id="IPR011042">
    <property type="entry name" value="6-blade_b-propeller_TolB-like"/>
</dbReference>
<dbReference type="Pfam" id="PF03088">
    <property type="entry name" value="Str_synth"/>
    <property type="match status" value="1"/>
</dbReference>
<comment type="similarity">
    <text evidence="1">Belongs to the strictosidine synthase family.</text>
</comment>
<dbReference type="InterPro" id="IPR018119">
    <property type="entry name" value="Strictosidine_synth_cons-reg"/>
</dbReference>